<dbReference type="GO" id="GO:0003677">
    <property type="term" value="F:DNA binding"/>
    <property type="evidence" value="ECO:0007669"/>
    <property type="project" value="InterPro"/>
</dbReference>
<evidence type="ECO:0000256" key="2">
    <source>
        <dbReference type="SAM" id="Phobius"/>
    </source>
</evidence>
<feature type="region of interest" description="Disordered" evidence="1">
    <location>
        <begin position="164"/>
        <end position="184"/>
    </location>
</feature>
<feature type="transmembrane region" description="Helical" evidence="2">
    <location>
        <begin position="115"/>
        <end position="135"/>
    </location>
</feature>
<accession>A0A1I1L4G5</accession>
<keyword evidence="2" id="KW-0812">Transmembrane</keyword>
<dbReference type="STRING" id="1123010.SAMN02745724_02248"/>
<feature type="domain" description="Cytoskeleton protein RodZ-like C-terminal" evidence="3">
    <location>
        <begin position="232"/>
        <end position="302"/>
    </location>
</feature>
<dbReference type="AlphaFoldDB" id="A0A1I1L4G5"/>
<gene>
    <name evidence="4" type="ORF">SAMN02745724_02248</name>
</gene>
<proteinExistence type="predicted"/>
<keyword evidence="2" id="KW-1133">Transmembrane helix</keyword>
<dbReference type="Pfam" id="PF13464">
    <property type="entry name" value="RodZ_C"/>
    <property type="match status" value="1"/>
</dbReference>
<evidence type="ECO:0000259" key="3">
    <source>
        <dbReference type="Pfam" id="PF13464"/>
    </source>
</evidence>
<dbReference type="Proteomes" id="UP000198862">
    <property type="component" value="Unassembled WGS sequence"/>
</dbReference>
<dbReference type="EMBL" id="FOLO01000015">
    <property type="protein sequence ID" value="SFC67881.1"/>
    <property type="molecule type" value="Genomic_DNA"/>
</dbReference>
<protein>
    <submittedName>
        <fullName evidence="4">Cytoskeleton protein RodZ</fullName>
    </submittedName>
</protein>
<dbReference type="InterPro" id="IPR050400">
    <property type="entry name" value="Bact_Cytoskel_RodZ"/>
</dbReference>
<dbReference type="InterPro" id="IPR010982">
    <property type="entry name" value="Lambda_DNA-bd_dom_sf"/>
</dbReference>
<dbReference type="InterPro" id="IPR025194">
    <property type="entry name" value="RodZ-like_C"/>
</dbReference>
<dbReference type="PANTHER" id="PTHR34475:SF1">
    <property type="entry name" value="CYTOSKELETON PROTEIN RODZ"/>
    <property type="match status" value="1"/>
</dbReference>
<keyword evidence="5" id="KW-1185">Reference proteome</keyword>
<organism evidence="4 5">
    <name type="scientific">Pseudoalteromonas denitrificans DSM 6059</name>
    <dbReference type="NCBI Taxonomy" id="1123010"/>
    <lineage>
        <taxon>Bacteria</taxon>
        <taxon>Pseudomonadati</taxon>
        <taxon>Pseudomonadota</taxon>
        <taxon>Gammaproteobacteria</taxon>
        <taxon>Alteromonadales</taxon>
        <taxon>Pseudoalteromonadaceae</taxon>
        <taxon>Pseudoalteromonas</taxon>
    </lineage>
</organism>
<evidence type="ECO:0000256" key="1">
    <source>
        <dbReference type="SAM" id="MobiDB-lite"/>
    </source>
</evidence>
<dbReference type="OrthoDB" id="9790252at2"/>
<dbReference type="Gene3D" id="1.10.260.40">
    <property type="entry name" value="lambda repressor-like DNA-binding domains"/>
    <property type="match status" value="1"/>
</dbReference>
<dbReference type="PANTHER" id="PTHR34475">
    <property type="match status" value="1"/>
</dbReference>
<reference evidence="4 5" key="1">
    <citation type="submission" date="2016-10" db="EMBL/GenBank/DDBJ databases">
        <authorList>
            <person name="de Groot N.N."/>
        </authorList>
    </citation>
    <scope>NUCLEOTIDE SEQUENCE [LARGE SCALE GENOMIC DNA]</scope>
    <source>
        <strain evidence="4 5">DSM 6059</strain>
    </source>
</reference>
<sequence>MTDIKLEQDQIQAQSRLNLGRLLSEGREAADISIDSFATELNLNASQLLELENGQFNNLGPEIFVKGYIKSYCKLLGLNESEVLKCYQNIGHNPEQKQMQSFSHRIEKETHDSRLMLVTYIVLVIVFGSSAVWWWQNQTSENDIQVQEINENLQNNTALKNVKEESKPGFVESDETLSDSEIEESLPSESVKVLLAPKAADITKAENKPDIINEQVEIKEVATEAITNKIIMRFSGDSWVEIFDATGERVAFGVKKSGYVMTVNGVAPFAVVLGKQQLVAIEFDGEKVDTSGLPTNRLAKFKLPLSL</sequence>
<dbReference type="Pfam" id="PF13413">
    <property type="entry name" value="HTH_25"/>
    <property type="match status" value="1"/>
</dbReference>
<feature type="compositionally biased region" description="Acidic residues" evidence="1">
    <location>
        <begin position="172"/>
        <end position="184"/>
    </location>
</feature>
<evidence type="ECO:0000313" key="4">
    <source>
        <dbReference type="EMBL" id="SFC67881.1"/>
    </source>
</evidence>
<dbReference type="RefSeq" id="WP_091983689.1">
    <property type="nucleotide sequence ID" value="NZ_FOLO01000015.1"/>
</dbReference>
<evidence type="ECO:0000313" key="5">
    <source>
        <dbReference type="Proteomes" id="UP000198862"/>
    </source>
</evidence>
<name>A0A1I1L4G5_9GAMM</name>
<keyword evidence="2" id="KW-0472">Membrane</keyword>